<evidence type="ECO:0000313" key="4">
    <source>
        <dbReference type="Proteomes" id="UP000004310"/>
    </source>
</evidence>
<dbReference type="Proteomes" id="UP000004310">
    <property type="component" value="Unassembled WGS sequence"/>
</dbReference>
<keyword evidence="1" id="KW-1133">Transmembrane helix</keyword>
<dbReference type="eggNOG" id="ENOG50315WQ">
    <property type="taxonomic scope" value="Bacteria"/>
</dbReference>
<dbReference type="STRING" id="217511.GCA_001463845_00423"/>
<dbReference type="HOGENOM" id="CLU_068410_0_0_5"/>
<feature type="signal peptide" evidence="2">
    <location>
        <begin position="1"/>
        <end position="22"/>
    </location>
</feature>
<evidence type="ECO:0008006" key="5">
    <source>
        <dbReference type="Google" id="ProtNLM"/>
    </source>
</evidence>
<organism evidence="3 4">
    <name type="scientific">Fulvimarina pelagi HTCC2506</name>
    <dbReference type="NCBI Taxonomy" id="314231"/>
    <lineage>
        <taxon>Bacteria</taxon>
        <taxon>Pseudomonadati</taxon>
        <taxon>Pseudomonadota</taxon>
        <taxon>Alphaproteobacteria</taxon>
        <taxon>Hyphomicrobiales</taxon>
        <taxon>Aurantimonadaceae</taxon>
        <taxon>Fulvimarina</taxon>
    </lineage>
</organism>
<keyword evidence="4" id="KW-1185">Reference proteome</keyword>
<dbReference type="EMBL" id="AATP01000001">
    <property type="protein sequence ID" value="EAU42821.1"/>
    <property type="molecule type" value="Genomic_DNA"/>
</dbReference>
<dbReference type="Pfam" id="PF09608">
    <property type="entry name" value="Alph_Pro_TM"/>
    <property type="match status" value="1"/>
</dbReference>
<comment type="caution">
    <text evidence="3">The sequence shown here is derived from an EMBL/GenBank/DDBJ whole genome shotgun (WGS) entry which is preliminary data.</text>
</comment>
<reference evidence="3 4" key="1">
    <citation type="journal article" date="2010" name="J. Bacteriol.">
        <title>Genome sequence of Fulvimarina pelagi HTCC2506T, a Mn(II)-oxidizing alphaproteobacterium possessing an aerobic anoxygenic photosynthetic gene cluster and Xanthorhodopsin.</title>
        <authorList>
            <person name="Kang I."/>
            <person name="Oh H.M."/>
            <person name="Lim S.I."/>
            <person name="Ferriera S."/>
            <person name="Giovannoni S.J."/>
            <person name="Cho J.C."/>
        </authorList>
    </citation>
    <scope>NUCLEOTIDE SEQUENCE [LARGE SCALE GENOMIC DNA]</scope>
    <source>
        <strain evidence="3 4">HTCC2506</strain>
    </source>
</reference>
<sequence>MSCARTIAKSALAITVLIGAMAFQPECSGAQEVIEDPPESFDIGLSSSTIGITSEFNGEDLTIFGALDNADARIQRQQRYDIVIALFGPREPIVVREKDRFFGIWINRESATIPAAPATYSLASTRPLRDITSRATRERLSLGISTLRLDGTLPRLGEPRPLLRPRQKFAEALREIKTGRGLYSETIGGVQFLGPSLFRAELRLPADLPIGQHIARAYLFREGKVIRHTSRTLTVVKVGFQAQIDAFASNYGLIFGFVAVLVAIVTGWLGRIIFKRD</sequence>
<proteinExistence type="predicted"/>
<name>Q0G693_9HYPH</name>
<feature type="transmembrane region" description="Helical" evidence="1">
    <location>
        <begin position="251"/>
        <end position="274"/>
    </location>
</feature>
<keyword evidence="1" id="KW-0812">Transmembrane</keyword>
<feature type="chain" id="PRO_5004172467" description="TIGR02186 family protein" evidence="2">
    <location>
        <begin position="23"/>
        <end position="277"/>
    </location>
</feature>
<dbReference type="AlphaFoldDB" id="Q0G693"/>
<dbReference type="InterPro" id="IPR019088">
    <property type="entry name" value="CHP02186-rel_TM"/>
</dbReference>
<evidence type="ECO:0000256" key="2">
    <source>
        <dbReference type="SAM" id="SignalP"/>
    </source>
</evidence>
<accession>Q0G693</accession>
<dbReference type="NCBIfam" id="TIGR02186">
    <property type="entry name" value="alph_Pro_TM"/>
    <property type="match status" value="1"/>
</dbReference>
<dbReference type="RefSeq" id="WP_007066795.1">
    <property type="nucleotide sequence ID" value="NZ_DS022272.1"/>
</dbReference>
<evidence type="ECO:0000313" key="3">
    <source>
        <dbReference type="EMBL" id="EAU42821.1"/>
    </source>
</evidence>
<keyword evidence="2" id="KW-0732">Signal</keyword>
<protein>
    <recommendedName>
        <fullName evidence="5">TIGR02186 family protein</fullName>
    </recommendedName>
</protein>
<gene>
    <name evidence="3" type="ORF">FP2506_08266</name>
</gene>
<evidence type="ECO:0000256" key="1">
    <source>
        <dbReference type="SAM" id="Phobius"/>
    </source>
</evidence>
<keyword evidence="1" id="KW-0472">Membrane</keyword>